<comment type="cofactor">
    <cofactor evidence="11">
        <name>Zn(2+)</name>
        <dbReference type="ChEBI" id="CHEBI:29105"/>
    </cofactor>
    <text evidence="11">Binds 1 zinc ion per subunit.</text>
</comment>
<organism evidence="13 14">
    <name type="scientific">Thamnocephalis sphaerospora</name>
    <dbReference type="NCBI Taxonomy" id="78915"/>
    <lineage>
        <taxon>Eukaryota</taxon>
        <taxon>Fungi</taxon>
        <taxon>Fungi incertae sedis</taxon>
        <taxon>Zoopagomycota</taxon>
        <taxon>Zoopagomycotina</taxon>
        <taxon>Zoopagomycetes</taxon>
        <taxon>Zoopagales</taxon>
        <taxon>Sigmoideomycetaceae</taxon>
        <taxon>Thamnocephalis</taxon>
    </lineage>
</organism>
<dbReference type="AlphaFoldDB" id="A0A4P9XGJ6"/>
<comment type="similarity">
    <text evidence="2 12">Belongs to the peptidase M36 family.</text>
</comment>
<dbReference type="GO" id="GO:0008270">
    <property type="term" value="F:zinc ion binding"/>
    <property type="evidence" value="ECO:0007669"/>
    <property type="project" value="InterPro"/>
</dbReference>
<dbReference type="InterPro" id="IPR001842">
    <property type="entry name" value="Peptidase_M36"/>
</dbReference>
<dbReference type="PANTHER" id="PTHR33478">
    <property type="entry name" value="EXTRACELLULAR METALLOPROTEINASE MEP"/>
    <property type="match status" value="1"/>
</dbReference>
<reference evidence="14" key="1">
    <citation type="journal article" date="2018" name="Nat. Microbiol.">
        <title>Leveraging single-cell genomics to expand the fungal tree of life.</title>
        <authorList>
            <person name="Ahrendt S.R."/>
            <person name="Quandt C.A."/>
            <person name="Ciobanu D."/>
            <person name="Clum A."/>
            <person name="Salamov A."/>
            <person name="Andreopoulos B."/>
            <person name="Cheng J.F."/>
            <person name="Woyke T."/>
            <person name="Pelin A."/>
            <person name="Henrissat B."/>
            <person name="Reynolds N.K."/>
            <person name="Benny G.L."/>
            <person name="Smith M.E."/>
            <person name="James T.Y."/>
            <person name="Grigoriev I.V."/>
        </authorList>
    </citation>
    <scope>NUCLEOTIDE SEQUENCE [LARGE SCALE GENOMIC DNA]</scope>
    <source>
        <strain evidence="14">RSA 1356</strain>
    </source>
</reference>
<evidence type="ECO:0000313" key="13">
    <source>
        <dbReference type="EMBL" id="RKP04765.1"/>
    </source>
</evidence>
<feature type="non-terminal residue" evidence="13">
    <location>
        <position position="1"/>
    </location>
</feature>
<feature type="active site" evidence="10">
    <location>
        <position position="235"/>
    </location>
</feature>
<protein>
    <recommendedName>
        <fullName evidence="12">Extracellular metalloproteinase</fullName>
        <ecNumber evidence="12">3.4.24.-</ecNumber>
    </recommendedName>
    <alternativeName>
        <fullName evidence="12">Fungalysin</fullName>
    </alternativeName>
</protein>
<gene>
    <name evidence="13" type="ORF">THASP1DRAFT_33433</name>
</gene>
<keyword evidence="4 12" id="KW-0645">Protease</keyword>
<keyword evidence="3 12" id="KW-0964">Secreted</keyword>
<dbReference type="Proteomes" id="UP000271241">
    <property type="component" value="Unassembled WGS sequence"/>
</dbReference>
<comment type="subcellular location">
    <subcellularLocation>
        <location evidence="1 12">Secreted</location>
    </subcellularLocation>
</comment>
<dbReference type="InterPro" id="IPR050371">
    <property type="entry name" value="Fungal_virulence_M36"/>
</dbReference>
<evidence type="ECO:0000256" key="4">
    <source>
        <dbReference type="ARBA" id="ARBA00022670"/>
    </source>
</evidence>
<dbReference type="GO" id="GO:0006508">
    <property type="term" value="P:proteolysis"/>
    <property type="evidence" value="ECO:0007669"/>
    <property type="project" value="UniProtKB-KW"/>
</dbReference>
<keyword evidence="5 11" id="KW-0479">Metal-binding</keyword>
<dbReference type="GO" id="GO:0004222">
    <property type="term" value="F:metalloendopeptidase activity"/>
    <property type="evidence" value="ECO:0007669"/>
    <property type="project" value="InterPro"/>
</dbReference>
<sequence>DVKVQQSYIQTKDGSLEATWEFIIDLYSNHFHGHVTADGKRILSLTDWVARASYAAVPFGESNPLSRGRVLLTDPEIKEASPHGWHNIGDGVEMPVTNGNNVQAYYYTEDINNELVHYPMSQDFNFAFPLDINQDPSLYKAAAATNAFVWFNYLHDRFYKYGFKEAAGNFQINNWGKGGKGGDAVVIFVQSPKFVGRSFFKTLPDGEVSYAVVSIYDFLHPRRDGNFDSSILTHEYGHGVSNRLVGGPHKVHCLRGTIESGGISEGTSDFFAIWEEMKESDTFATKKTMGEYVKGAPMRAHPYAVNNGLHYGHMNGVANSMHAAGNIWGTILYDLYWSMVAVRGFTNVKHQPDLAKGNTLTLQLIMDALKLMPCHPTLIDARNAIVQAMTQLMHNQVAQLSLVCRVWGVFTRRGLGLNARSVNGSFVPDATLPPLCADYMENLSKIVKQAYENKA</sequence>
<evidence type="ECO:0000256" key="5">
    <source>
        <dbReference type="ARBA" id="ARBA00022723"/>
    </source>
</evidence>
<keyword evidence="9 12" id="KW-0865">Zymogen</keyword>
<feature type="binding site" evidence="11">
    <location>
        <position position="234"/>
    </location>
    <ligand>
        <name>Zn(2+)</name>
        <dbReference type="ChEBI" id="CHEBI:29105"/>
        <note>catalytic</note>
    </ligand>
</feature>
<accession>A0A4P9XGJ6</accession>
<dbReference type="InterPro" id="IPR027268">
    <property type="entry name" value="Peptidase_M4/M1_CTD_sf"/>
</dbReference>
<evidence type="ECO:0000313" key="14">
    <source>
        <dbReference type="Proteomes" id="UP000271241"/>
    </source>
</evidence>
<feature type="binding site" evidence="11">
    <location>
        <position position="265"/>
    </location>
    <ligand>
        <name>Zn(2+)</name>
        <dbReference type="ChEBI" id="CHEBI:29105"/>
        <note>catalytic</note>
    </ligand>
</feature>
<dbReference type="PANTHER" id="PTHR33478:SF1">
    <property type="entry name" value="EXTRACELLULAR METALLOPROTEINASE MEP"/>
    <property type="match status" value="1"/>
</dbReference>
<evidence type="ECO:0000256" key="10">
    <source>
        <dbReference type="PIRSR" id="PIRSR601842-1"/>
    </source>
</evidence>
<keyword evidence="7 11" id="KW-0862">Zinc</keyword>
<dbReference type="OrthoDB" id="3227768at2759"/>
<evidence type="ECO:0000256" key="12">
    <source>
        <dbReference type="RuleBase" id="RU364017"/>
    </source>
</evidence>
<keyword evidence="14" id="KW-1185">Reference proteome</keyword>
<evidence type="ECO:0000256" key="3">
    <source>
        <dbReference type="ARBA" id="ARBA00022525"/>
    </source>
</evidence>
<evidence type="ECO:0000256" key="6">
    <source>
        <dbReference type="ARBA" id="ARBA00022801"/>
    </source>
</evidence>
<evidence type="ECO:0000256" key="11">
    <source>
        <dbReference type="PIRSR" id="PIRSR601842-2"/>
    </source>
</evidence>
<dbReference type="EMBL" id="KZ993471">
    <property type="protein sequence ID" value="RKP04765.1"/>
    <property type="molecule type" value="Genomic_DNA"/>
</dbReference>
<feature type="binding site" evidence="11">
    <location>
        <position position="238"/>
    </location>
    <ligand>
        <name>Zn(2+)</name>
        <dbReference type="ChEBI" id="CHEBI:29105"/>
        <note>catalytic</note>
    </ligand>
</feature>
<proteinExistence type="inferred from homology"/>
<dbReference type="SUPFAM" id="SSF55486">
    <property type="entry name" value="Metalloproteases ('zincins'), catalytic domain"/>
    <property type="match status" value="1"/>
</dbReference>
<dbReference type="Gene3D" id="1.10.390.10">
    <property type="entry name" value="Neutral Protease Domain 2"/>
    <property type="match status" value="1"/>
</dbReference>
<dbReference type="EC" id="3.4.24.-" evidence="12"/>
<dbReference type="Pfam" id="PF02128">
    <property type="entry name" value="Peptidase_M36"/>
    <property type="match status" value="1"/>
</dbReference>
<dbReference type="GO" id="GO:0005615">
    <property type="term" value="C:extracellular space"/>
    <property type="evidence" value="ECO:0007669"/>
    <property type="project" value="InterPro"/>
</dbReference>
<dbReference type="Gene3D" id="3.10.170.10">
    <property type="match status" value="1"/>
</dbReference>
<keyword evidence="6 12" id="KW-0378">Hydrolase</keyword>
<evidence type="ECO:0000256" key="7">
    <source>
        <dbReference type="ARBA" id="ARBA00022833"/>
    </source>
</evidence>
<evidence type="ECO:0000256" key="1">
    <source>
        <dbReference type="ARBA" id="ARBA00004613"/>
    </source>
</evidence>
<name>A0A4P9XGJ6_9FUNG</name>
<evidence type="ECO:0000256" key="8">
    <source>
        <dbReference type="ARBA" id="ARBA00023049"/>
    </source>
</evidence>
<evidence type="ECO:0000256" key="9">
    <source>
        <dbReference type="ARBA" id="ARBA00023145"/>
    </source>
</evidence>
<evidence type="ECO:0000256" key="2">
    <source>
        <dbReference type="ARBA" id="ARBA00006006"/>
    </source>
</evidence>
<keyword evidence="8 12" id="KW-0482">Metalloprotease</keyword>